<dbReference type="AlphaFoldDB" id="A0A5B8NNK7"/>
<dbReference type="InterPro" id="IPR004358">
    <property type="entry name" value="Sig_transdc_His_kin-like_C"/>
</dbReference>
<dbReference type="SMART" id="SM00388">
    <property type="entry name" value="HisKA"/>
    <property type="match status" value="1"/>
</dbReference>
<dbReference type="GO" id="GO:0000155">
    <property type="term" value="F:phosphorelay sensor kinase activity"/>
    <property type="evidence" value="ECO:0007669"/>
    <property type="project" value="InterPro"/>
</dbReference>
<dbReference type="Gene3D" id="3.40.50.2300">
    <property type="match status" value="1"/>
</dbReference>
<dbReference type="Pfam" id="PF00512">
    <property type="entry name" value="HisKA"/>
    <property type="match status" value="1"/>
</dbReference>
<keyword evidence="4" id="KW-0808">Transferase</keyword>
<dbReference type="Gene3D" id="1.10.287.130">
    <property type="match status" value="1"/>
</dbReference>
<dbReference type="SMART" id="SM00387">
    <property type="entry name" value="HATPase_c"/>
    <property type="match status" value="1"/>
</dbReference>
<comment type="catalytic activity">
    <reaction evidence="1">
        <text>ATP + protein L-histidine = ADP + protein N-phospho-L-histidine.</text>
        <dbReference type="EC" id="2.7.13.3"/>
    </reaction>
</comment>
<dbReference type="CDD" id="cd00082">
    <property type="entry name" value="HisKA"/>
    <property type="match status" value="1"/>
</dbReference>
<dbReference type="Gene3D" id="3.30.565.10">
    <property type="entry name" value="Histidine kinase-like ATPase, C-terminal domain"/>
    <property type="match status" value="1"/>
</dbReference>
<keyword evidence="5" id="KW-0418">Kinase</keyword>
<accession>A0A5B8NNK7</accession>
<dbReference type="PROSITE" id="PS50110">
    <property type="entry name" value="RESPONSE_REGULATORY"/>
    <property type="match status" value="1"/>
</dbReference>
<dbReference type="InterPro" id="IPR011006">
    <property type="entry name" value="CheY-like_superfamily"/>
</dbReference>
<dbReference type="OrthoDB" id="418136at2"/>
<evidence type="ECO:0000259" key="9">
    <source>
        <dbReference type="PROSITE" id="PS50110"/>
    </source>
</evidence>
<keyword evidence="3 7" id="KW-0597">Phosphoprotein</keyword>
<dbReference type="PANTHER" id="PTHR43547">
    <property type="entry name" value="TWO-COMPONENT HISTIDINE KINASE"/>
    <property type="match status" value="1"/>
</dbReference>
<evidence type="ECO:0000256" key="5">
    <source>
        <dbReference type="ARBA" id="ARBA00022777"/>
    </source>
</evidence>
<dbReference type="SUPFAM" id="SSF52172">
    <property type="entry name" value="CheY-like"/>
    <property type="match status" value="1"/>
</dbReference>
<dbReference type="InterPro" id="IPR003661">
    <property type="entry name" value="HisK_dim/P_dom"/>
</dbReference>
<dbReference type="Pfam" id="PF00072">
    <property type="entry name" value="Response_reg"/>
    <property type="match status" value="1"/>
</dbReference>
<dbReference type="PRINTS" id="PR00344">
    <property type="entry name" value="BCTRLSENSOR"/>
</dbReference>
<feature type="domain" description="Response regulatory" evidence="9">
    <location>
        <begin position="6"/>
        <end position="122"/>
    </location>
</feature>
<dbReference type="InterPro" id="IPR001789">
    <property type="entry name" value="Sig_transdc_resp-reg_receiver"/>
</dbReference>
<evidence type="ECO:0000256" key="3">
    <source>
        <dbReference type="ARBA" id="ARBA00022553"/>
    </source>
</evidence>
<dbReference type="Pfam" id="PF02518">
    <property type="entry name" value="HATPase_c"/>
    <property type="match status" value="1"/>
</dbReference>
<dbReference type="InterPro" id="IPR036890">
    <property type="entry name" value="HATPase_C_sf"/>
</dbReference>
<evidence type="ECO:0000256" key="1">
    <source>
        <dbReference type="ARBA" id="ARBA00000085"/>
    </source>
</evidence>
<keyword evidence="6" id="KW-0902">Two-component regulatory system</keyword>
<sequence>MNSKASLLIVDDEISNFDVIEALLEGEDYELSYAQNATRALRWLENNSVDVILLDVMMPEIDGITLCSYLKENPDYQYIPIIMVTALTGKEDLAKCLEAGADDFISKPLNWIELRSRLHSMLRIKQQYDELQLLLKRREEMAEIIVHDLQNPVTSIVLSCEMLKAMELGEKQKKKIQQISVAGRRLEEQIQTLLTMAKLETGRLVLNPVSINLKPFLEKLIQEFSAIASAKEISITSNLKIEDDCATVDTHLFSRIMNNLLSNALKYSPRGKEIQITLNETPDQLILKVSDQGKGISDEFKERIFQKYEVGKQYNDVNQTGLGLAFCQMAVLAHQGAIYVENNQPEGSTFIVEIPREVNFEPDSEADANESV</sequence>
<proteinExistence type="predicted"/>
<evidence type="ECO:0000313" key="11">
    <source>
        <dbReference type="Proteomes" id="UP000318453"/>
    </source>
</evidence>
<evidence type="ECO:0000256" key="4">
    <source>
        <dbReference type="ARBA" id="ARBA00022679"/>
    </source>
</evidence>
<dbReference type="Proteomes" id="UP000318453">
    <property type="component" value="Chromosome"/>
</dbReference>
<dbReference type="SUPFAM" id="SSF55874">
    <property type="entry name" value="ATPase domain of HSP90 chaperone/DNA topoisomerase II/histidine kinase"/>
    <property type="match status" value="1"/>
</dbReference>
<evidence type="ECO:0000256" key="7">
    <source>
        <dbReference type="PROSITE-ProRule" id="PRU00169"/>
    </source>
</evidence>
<reference evidence="10" key="1">
    <citation type="submission" date="2019-08" db="EMBL/GenBank/DDBJ databases">
        <title>Carotenoids and Carotenoid Binding Proteins in the Halophilic Cyanobacterium Euhalothece sp. ZM00.</title>
        <authorList>
            <person name="Cho S.M."/>
            <person name="Song J.Y."/>
            <person name="Park Y.-I."/>
        </authorList>
    </citation>
    <scope>NUCLEOTIDE SEQUENCE [LARGE SCALE GENOMIC DNA]</scope>
    <source>
        <strain evidence="10">Z-M001</strain>
    </source>
</reference>
<dbReference type="SMART" id="SM00448">
    <property type="entry name" value="REC"/>
    <property type="match status" value="1"/>
</dbReference>
<feature type="domain" description="Histidine kinase" evidence="8">
    <location>
        <begin position="144"/>
        <end position="358"/>
    </location>
</feature>
<dbReference type="PANTHER" id="PTHR43547:SF2">
    <property type="entry name" value="HYBRID SIGNAL TRANSDUCTION HISTIDINE KINASE C"/>
    <property type="match status" value="1"/>
</dbReference>
<evidence type="ECO:0000256" key="6">
    <source>
        <dbReference type="ARBA" id="ARBA00023012"/>
    </source>
</evidence>
<evidence type="ECO:0000259" key="8">
    <source>
        <dbReference type="PROSITE" id="PS50109"/>
    </source>
</evidence>
<dbReference type="EMBL" id="CP042326">
    <property type="protein sequence ID" value="QDZ39770.1"/>
    <property type="molecule type" value="Genomic_DNA"/>
</dbReference>
<dbReference type="InterPro" id="IPR005467">
    <property type="entry name" value="His_kinase_dom"/>
</dbReference>
<organism evidence="10 11">
    <name type="scientific">Euhalothece natronophila Z-M001</name>
    <dbReference type="NCBI Taxonomy" id="522448"/>
    <lineage>
        <taxon>Bacteria</taxon>
        <taxon>Bacillati</taxon>
        <taxon>Cyanobacteriota</taxon>
        <taxon>Cyanophyceae</taxon>
        <taxon>Oscillatoriophycideae</taxon>
        <taxon>Chroococcales</taxon>
        <taxon>Halothecacae</taxon>
        <taxon>Halothece cluster</taxon>
        <taxon>Euhalothece</taxon>
    </lineage>
</organism>
<evidence type="ECO:0000313" key="10">
    <source>
        <dbReference type="EMBL" id="QDZ39770.1"/>
    </source>
</evidence>
<protein>
    <recommendedName>
        <fullName evidence="2">histidine kinase</fullName>
        <ecNumber evidence="2">2.7.13.3</ecNumber>
    </recommendedName>
</protein>
<dbReference type="RefSeq" id="WP_146295367.1">
    <property type="nucleotide sequence ID" value="NZ_CP042326.1"/>
</dbReference>
<name>A0A5B8NNK7_9CHRO</name>
<dbReference type="InterPro" id="IPR003594">
    <property type="entry name" value="HATPase_dom"/>
</dbReference>
<gene>
    <name evidence="10" type="ORF">FRE64_07345</name>
</gene>
<feature type="modified residue" description="4-aspartylphosphate" evidence="7">
    <location>
        <position position="55"/>
    </location>
</feature>
<dbReference type="KEGG" id="enn:FRE64_07345"/>
<dbReference type="PROSITE" id="PS50109">
    <property type="entry name" value="HIS_KIN"/>
    <property type="match status" value="1"/>
</dbReference>
<evidence type="ECO:0000256" key="2">
    <source>
        <dbReference type="ARBA" id="ARBA00012438"/>
    </source>
</evidence>
<dbReference type="EC" id="2.7.13.3" evidence="2"/>
<keyword evidence="11" id="KW-1185">Reference proteome</keyword>
<dbReference type="FunFam" id="3.30.565.10:FF:000006">
    <property type="entry name" value="Sensor histidine kinase WalK"/>
    <property type="match status" value="1"/>
</dbReference>